<dbReference type="GO" id="GO:0045211">
    <property type="term" value="C:postsynaptic membrane"/>
    <property type="evidence" value="ECO:0007669"/>
    <property type="project" value="TreeGrafter"/>
</dbReference>
<reference evidence="2" key="1">
    <citation type="journal article" date="2016" name="Nature">
        <title>Genome evolution in the allotetraploid frog Xenopus laevis.</title>
        <authorList>
            <person name="Session A.M."/>
            <person name="Uno Y."/>
            <person name="Kwon T."/>
            <person name="Chapman J.A."/>
            <person name="Toyoda A."/>
            <person name="Takahashi S."/>
            <person name="Fukui A."/>
            <person name="Hikosaka A."/>
            <person name="Suzuki A."/>
            <person name="Kondo M."/>
            <person name="van Heeringen S.J."/>
            <person name="Quigley I."/>
            <person name="Heinz S."/>
            <person name="Ogino H."/>
            <person name="Ochi H."/>
            <person name="Hellsten U."/>
            <person name="Lyons J.B."/>
            <person name="Simakov O."/>
            <person name="Putnam N."/>
            <person name="Stites J."/>
            <person name="Kuroki Y."/>
            <person name="Tanaka T."/>
            <person name="Michiue T."/>
            <person name="Watanabe M."/>
            <person name="Bogdanovic O."/>
            <person name="Lister R."/>
            <person name="Georgiou G."/>
            <person name="Paranjpe S.S."/>
            <person name="van Kruijsbergen I."/>
            <person name="Shu S."/>
            <person name="Carlson J."/>
            <person name="Kinoshita T."/>
            <person name="Ohta Y."/>
            <person name="Mawaribuchi S."/>
            <person name="Jenkins J."/>
            <person name="Grimwood J."/>
            <person name="Schmutz J."/>
            <person name="Mitros T."/>
            <person name="Mozaffari S.V."/>
            <person name="Suzuki Y."/>
            <person name="Haramoto Y."/>
            <person name="Yamamoto T.S."/>
            <person name="Takagi C."/>
            <person name="Heald R."/>
            <person name="Miller K."/>
            <person name="Haudenschild C."/>
            <person name="Kitzman J."/>
            <person name="Nakayama T."/>
            <person name="Izutsu Y."/>
            <person name="Robert J."/>
            <person name="Fortriede J."/>
            <person name="Burns K."/>
            <person name="Lotay V."/>
            <person name="Karimi K."/>
            <person name="Yasuoka Y."/>
            <person name="Dichmann D.S."/>
            <person name="Flajnik M.F."/>
            <person name="Houston D.W."/>
            <person name="Shendure J."/>
            <person name="DuPasquier L."/>
            <person name="Vize P.D."/>
            <person name="Zorn A.M."/>
            <person name="Ito M."/>
            <person name="Marcotte E.M."/>
            <person name="Wallingford J.B."/>
            <person name="Ito Y."/>
            <person name="Asashima M."/>
            <person name="Ueno N."/>
            <person name="Matsuda Y."/>
            <person name="Veenstra G.J."/>
            <person name="Fujiyama A."/>
            <person name="Harland R.M."/>
            <person name="Taira M."/>
            <person name="Rokhsar D.S."/>
        </authorList>
    </citation>
    <scope>NUCLEOTIDE SEQUENCE [LARGE SCALE GENOMIC DNA]</scope>
    <source>
        <strain evidence="2">J</strain>
    </source>
</reference>
<protein>
    <submittedName>
        <fullName evidence="1">Uncharacterized protein</fullName>
    </submittedName>
</protein>
<dbReference type="AlphaFoldDB" id="A0A974CBR9"/>
<sequence length="123" mass="14252">SSSDVVELLPTPSITTNWTLGLPTDNGHESDQVFEFNGTQAVKIPDDFVTLNLDEPFVISVWMRHRTGGREKESILCYSDKTETNQHHYSLYIHNCKLVFFIRQLVSEDMIYKPAEFSWKLKQ</sequence>
<dbReference type="GO" id="GO:0009986">
    <property type="term" value="C:cell surface"/>
    <property type="evidence" value="ECO:0007669"/>
    <property type="project" value="TreeGrafter"/>
</dbReference>
<dbReference type="PANTHER" id="PTHR14139">
    <property type="entry name" value="CALSYNTENIN"/>
    <property type="match status" value="1"/>
</dbReference>
<dbReference type="InterPro" id="IPR013320">
    <property type="entry name" value="ConA-like_dom_sf"/>
</dbReference>
<name>A0A974CBR9_XENLA</name>
<dbReference type="GO" id="GO:0050806">
    <property type="term" value="P:positive regulation of synaptic transmission"/>
    <property type="evidence" value="ECO:0007669"/>
    <property type="project" value="TreeGrafter"/>
</dbReference>
<dbReference type="Gene3D" id="2.60.120.200">
    <property type="match status" value="1"/>
</dbReference>
<feature type="non-terminal residue" evidence="1">
    <location>
        <position position="123"/>
    </location>
</feature>
<dbReference type="SUPFAM" id="SSF49899">
    <property type="entry name" value="Concanavalin A-like lectins/glucanases"/>
    <property type="match status" value="1"/>
</dbReference>
<gene>
    <name evidence="1" type="ORF">XELAEV_180372617mg</name>
</gene>
<dbReference type="PANTHER" id="PTHR14139:SF4">
    <property type="entry name" value="CALSYNTENIN-1"/>
    <property type="match status" value="1"/>
</dbReference>
<evidence type="ECO:0000313" key="1">
    <source>
        <dbReference type="EMBL" id="OCT70345.1"/>
    </source>
</evidence>
<accession>A0A974CBR9</accession>
<dbReference type="EMBL" id="CM004479">
    <property type="protein sequence ID" value="OCT70345.1"/>
    <property type="molecule type" value="Genomic_DNA"/>
</dbReference>
<organism evidence="1 2">
    <name type="scientific">Xenopus laevis</name>
    <name type="common">African clawed frog</name>
    <dbReference type="NCBI Taxonomy" id="8355"/>
    <lineage>
        <taxon>Eukaryota</taxon>
        <taxon>Metazoa</taxon>
        <taxon>Chordata</taxon>
        <taxon>Craniata</taxon>
        <taxon>Vertebrata</taxon>
        <taxon>Euteleostomi</taxon>
        <taxon>Amphibia</taxon>
        <taxon>Batrachia</taxon>
        <taxon>Anura</taxon>
        <taxon>Pipoidea</taxon>
        <taxon>Pipidae</taxon>
        <taxon>Xenopodinae</taxon>
        <taxon>Xenopus</taxon>
        <taxon>Xenopus</taxon>
    </lineage>
</organism>
<evidence type="ECO:0000313" key="2">
    <source>
        <dbReference type="Proteomes" id="UP000694892"/>
    </source>
</evidence>
<feature type="non-terminal residue" evidence="1">
    <location>
        <position position="1"/>
    </location>
</feature>
<dbReference type="GO" id="GO:0051965">
    <property type="term" value="P:positive regulation of synapse assembly"/>
    <property type="evidence" value="ECO:0007669"/>
    <property type="project" value="TreeGrafter"/>
</dbReference>
<proteinExistence type="predicted"/>
<dbReference type="Proteomes" id="UP000694892">
    <property type="component" value="Chromosome 7S"/>
</dbReference>